<keyword evidence="3" id="KW-1185">Reference proteome</keyword>
<protein>
    <submittedName>
        <fullName evidence="2">Uncharacterized protein</fullName>
    </submittedName>
</protein>
<feature type="transmembrane region" description="Helical" evidence="1">
    <location>
        <begin position="5"/>
        <end position="25"/>
    </location>
</feature>
<dbReference type="EMBL" id="QQBC01000015">
    <property type="protein sequence ID" value="RDI60506.1"/>
    <property type="molecule type" value="Genomic_DNA"/>
</dbReference>
<name>A0A370HPJ8_9NOCA</name>
<proteinExistence type="predicted"/>
<evidence type="ECO:0000256" key="1">
    <source>
        <dbReference type="SAM" id="Phobius"/>
    </source>
</evidence>
<keyword evidence="1" id="KW-1133">Transmembrane helix</keyword>
<reference evidence="2 3" key="1">
    <citation type="submission" date="2018-07" db="EMBL/GenBank/DDBJ databases">
        <title>Genomic Encyclopedia of Type Strains, Phase IV (KMG-IV): sequencing the most valuable type-strain genomes for metagenomic binning, comparative biology and taxonomic classification.</title>
        <authorList>
            <person name="Goeker M."/>
        </authorList>
    </citation>
    <scope>NUCLEOTIDE SEQUENCE [LARGE SCALE GENOMIC DNA]</scope>
    <source>
        <strain evidence="2 3">DSM 44290</strain>
    </source>
</reference>
<keyword evidence="1" id="KW-0812">Transmembrane</keyword>
<evidence type="ECO:0000313" key="3">
    <source>
        <dbReference type="Proteomes" id="UP000254869"/>
    </source>
</evidence>
<organism evidence="2 3">
    <name type="scientific">Nocardia pseudobrasiliensis</name>
    <dbReference type="NCBI Taxonomy" id="45979"/>
    <lineage>
        <taxon>Bacteria</taxon>
        <taxon>Bacillati</taxon>
        <taxon>Actinomycetota</taxon>
        <taxon>Actinomycetes</taxon>
        <taxon>Mycobacteriales</taxon>
        <taxon>Nocardiaceae</taxon>
        <taxon>Nocardia</taxon>
    </lineage>
</organism>
<accession>A0A370HPJ8</accession>
<feature type="transmembrane region" description="Helical" evidence="1">
    <location>
        <begin position="31"/>
        <end position="48"/>
    </location>
</feature>
<dbReference type="AlphaFoldDB" id="A0A370HPJ8"/>
<keyword evidence="1" id="KW-0472">Membrane</keyword>
<evidence type="ECO:0000313" key="2">
    <source>
        <dbReference type="EMBL" id="RDI60506.1"/>
    </source>
</evidence>
<sequence>MKGKVLDAVLVVGFAIAFFTVAIVHPGLGNALIAWGGLVVLGYYNSFVRHDRGLERAQLSVPGRPIDVRDTLRGAWR</sequence>
<comment type="caution">
    <text evidence="2">The sequence shown here is derived from an EMBL/GenBank/DDBJ whole genome shotgun (WGS) entry which is preliminary data.</text>
</comment>
<gene>
    <name evidence="2" type="ORF">DFR76_115136</name>
</gene>
<dbReference type="Proteomes" id="UP000254869">
    <property type="component" value="Unassembled WGS sequence"/>
</dbReference>